<feature type="chain" id="PRO_5024813137" evidence="1">
    <location>
        <begin position="19"/>
        <end position="195"/>
    </location>
</feature>
<dbReference type="OrthoDB" id="4344116at2759"/>
<accession>A0A5N5WXX3</accession>
<protein>
    <submittedName>
        <fullName evidence="2">Uncharacterized protein</fullName>
    </submittedName>
</protein>
<sequence>MQLVFATAILSLIMTTSASIFSYNASAECLSSKATIEQFDTDQVTKLAMDKVCNKGCKPKWSDFRSTLREKYAIPILNAESEKMGTPDLVPHYVSLMDAAYDMAEQKCGAKELGDKDLCLNTEDVKKIAKCIRGNVWSLAVSKSSNILPIMLAAPCKKHEEYLKSPELLEQTLPAYMEAYASQCKESETISAEQT</sequence>
<dbReference type="AlphaFoldDB" id="A0A5N5WXX3"/>
<proteinExistence type="predicted"/>
<evidence type="ECO:0000313" key="2">
    <source>
        <dbReference type="EMBL" id="KAB8073408.1"/>
    </source>
</evidence>
<feature type="signal peptide" evidence="1">
    <location>
        <begin position="1"/>
        <end position="18"/>
    </location>
</feature>
<keyword evidence="1" id="KW-0732">Signal</keyword>
<evidence type="ECO:0000313" key="3">
    <source>
        <dbReference type="Proteomes" id="UP000326565"/>
    </source>
</evidence>
<gene>
    <name evidence="2" type="ORF">BDV29DRAFT_157595</name>
</gene>
<dbReference type="Proteomes" id="UP000326565">
    <property type="component" value="Unassembled WGS sequence"/>
</dbReference>
<organism evidence="2 3">
    <name type="scientific">Aspergillus leporis</name>
    <dbReference type="NCBI Taxonomy" id="41062"/>
    <lineage>
        <taxon>Eukaryota</taxon>
        <taxon>Fungi</taxon>
        <taxon>Dikarya</taxon>
        <taxon>Ascomycota</taxon>
        <taxon>Pezizomycotina</taxon>
        <taxon>Eurotiomycetes</taxon>
        <taxon>Eurotiomycetidae</taxon>
        <taxon>Eurotiales</taxon>
        <taxon>Aspergillaceae</taxon>
        <taxon>Aspergillus</taxon>
        <taxon>Aspergillus subgen. Circumdati</taxon>
    </lineage>
</organism>
<evidence type="ECO:0000256" key="1">
    <source>
        <dbReference type="SAM" id="SignalP"/>
    </source>
</evidence>
<keyword evidence="3" id="KW-1185">Reference proteome</keyword>
<name>A0A5N5WXX3_9EURO</name>
<dbReference type="EMBL" id="ML732227">
    <property type="protein sequence ID" value="KAB8073408.1"/>
    <property type="molecule type" value="Genomic_DNA"/>
</dbReference>
<reference evidence="2 3" key="1">
    <citation type="submission" date="2019-04" db="EMBL/GenBank/DDBJ databases">
        <title>Friends and foes A comparative genomics study of 23 Aspergillus species from section Flavi.</title>
        <authorList>
            <consortium name="DOE Joint Genome Institute"/>
            <person name="Kjaerbolling I."/>
            <person name="Vesth T."/>
            <person name="Frisvad J.C."/>
            <person name="Nybo J.L."/>
            <person name="Theobald S."/>
            <person name="Kildgaard S."/>
            <person name="Isbrandt T."/>
            <person name="Kuo A."/>
            <person name="Sato A."/>
            <person name="Lyhne E.K."/>
            <person name="Kogle M.E."/>
            <person name="Wiebenga A."/>
            <person name="Kun R.S."/>
            <person name="Lubbers R.J."/>
            <person name="Makela M.R."/>
            <person name="Barry K."/>
            <person name="Chovatia M."/>
            <person name="Clum A."/>
            <person name="Daum C."/>
            <person name="Haridas S."/>
            <person name="He G."/>
            <person name="LaButti K."/>
            <person name="Lipzen A."/>
            <person name="Mondo S."/>
            <person name="Riley R."/>
            <person name="Salamov A."/>
            <person name="Simmons B.A."/>
            <person name="Magnuson J.K."/>
            <person name="Henrissat B."/>
            <person name="Mortensen U.H."/>
            <person name="Larsen T.O."/>
            <person name="Devries R.P."/>
            <person name="Grigoriev I.V."/>
            <person name="Machida M."/>
            <person name="Baker S.E."/>
            <person name="Andersen M.R."/>
        </authorList>
    </citation>
    <scope>NUCLEOTIDE SEQUENCE [LARGE SCALE GENOMIC DNA]</scope>
    <source>
        <strain evidence="2 3">CBS 151.66</strain>
    </source>
</reference>